<keyword evidence="3" id="KW-1185">Reference proteome</keyword>
<dbReference type="RefSeq" id="WP_121852839.1">
    <property type="nucleotide sequence ID" value="NZ_CP037952.1"/>
</dbReference>
<accession>A0A3A6U8G1</accession>
<evidence type="ECO:0000256" key="1">
    <source>
        <dbReference type="SAM" id="MobiDB-lite"/>
    </source>
</evidence>
<dbReference type="Proteomes" id="UP000273022">
    <property type="component" value="Unassembled WGS sequence"/>
</dbReference>
<dbReference type="AlphaFoldDB" id="A0A3A6U8G1"/>
<sequence>MKINENHWLIEITKDSVIRDCIHCHSRLAMVSFCEKLEHSACEQCFNTMGNRCLECIGKYQKYTVSTRIQTELSSALKHLQLSCIECEKKVKYKDINAHSKDCFRKLDAHRHPNQTQKETDFNFAIQLHFSENSELSQHSNSTSSIAATSTLNEVRCSSKSKLDGYIQLSEPQTNSHLSTTAIPPLAATTEPQDADSDFALACHFQLNGEQDQQNFISSTASAETQPTYSDDAQEVLPSAPPLAQIPCGHQSYQSHQQPEYAYRPPPPTYAQALIDAAKEEDWDIIEMPKTNTSSSY</sequence>
<evidence type="ECO:0000313" key="2">
    <source>
        <dbReference type="EMBL" id="RJY18211.1"/>
    </source>
</evidence>
<proteinExistence type="predicted"/>
<dbReference type="EMBL" id="QYYH01000029">
    <property type="protein sequence ID" value="RJY18211.1"/>
    <property type="molecule type" value="Genomic_DNA"/>
</dbReference>
<name>A0A3A6U8G1_9GAMM</name>
<gene>
    <name evidence="2" type="ORF">D5R81_06460</name>
</gene>
<comment type="caution">
    <text evidence="2">The sequence shown here is derived from an EMBL/GenBank/DDBJ whole genome shotgun (WGS) entry which is preliminary data.</text>
</comment>
<protein>
    <submittedName>
        <fullName evidence="2">Uncharacterized protein</fullName>
    </submittedName>
</protein>
<feature type="region of interest" description="Disordered" evidence="1">
    <location>
        <begin position="242"/>
        <end position="268"/>
    </location>
</feature>
<organism evidence="2 3">
    <name type="scientific">Parashewanella spongiae</name>
    <dbReference type="NCBI Taxonomy" id="342950"/>
    <lineage>
        <taxon>Bacteria</taxon>
        <taxon>Pseudomonadati</taxon>
        <taxon>Pseudomonadota</taxon>
        <taxon>Gammaproteobacteria</taxon>
        <taxon>Alteromonadales</taxon>
        <taxon>Shewanellaceae</taxon>
        <taxon>Parashewanella</taxon>
    </lineage>
</organism>
<reference evidence="2 3" key="1">
    <citation type="submission" date="2018-09" db="EMBL/GenBank/DDBJ databases">
        <title>Phylogeny of the Shewanellaceae, and recommendation for two new genera, Pseudoshewanella and Parashewanella.</title>
        <authorList>
            <person name="Wang G."/>
        </authorList>
    </citation>
    <scope>NUCLEOTIDE SEQUENCE [LARGE SCALE GENOMIC DNA]</scope>
    <source>
        <strain evidence="2 3">KCTC 22492</strain>
    </source>
</reference>
<evidence type="ECO:0000313" key="3">
    <source>
        <dbReference type="Proteomes" id="UP000273022"/>
    </source>
</evidence>